<sequence>MCAPVPTPEIQAHMAAYFLEKSKANPDPLLLDEYLHRARVAQLRQTTRDRIINAAPRGQMDPALAAILRPQSTHLKGVIQ</sequence>
<dbReference type="AlphaFoldDB" id="A0AA48GRI6"/>
<accession>A0AA48GRI6</accession>
<dbReference type="KEGG" id="msea:METESE_12150"/>
<gene>
    <name evidence="1" type="ORF">METESE_12150</name>
</gene>
<dbReference type="EMBL" id="AP027081">
    <property type="protein sequence ID" value="BDU76257.1"/>
    <property type="molecule type" value="Genomic_DNA"/>
</dbReference>
<keyword evidence="2" id="KW-1185">Reference proteome</keyword>
<reference evidence="1" key="1">
    <citation type="journal article" date="2023" name="Int. J. Syst. Evol. Microbiol.">
        <title>Mesoterricola silvestris gen. nov., sp. nov., Mesoterricola sediminis sp. nov., Geothrix oryzae sp. nov., Geothrix edaphica sp. nov., Geothrix rubra sp. nov., and Geothrix limicola sp. nov., six novel members of Acidobacteriota isolated from soils.</title>
        <authorList>
            <person name="Itoh H."/>
            <person name="Sugisawa Y."/>
            <person name="Mise K."/>
            <person name="Xu Z."/>
            <person name="Kuniyasu M."/>
            <person name="Ushijima N."/>
            <person name="Kawano K."/>
            <person name="Kobayashi E."/>
            <person name="Shiratori Y."/>
            <person name="Masuda Y."/>
            <person name="Senoo K."/>
        </authorList>
    </citation>
    <scope>NUCLEOTIDE SEQUENCE</scope>
    <source>
        <strain evidence="1">W786</strain>
    </source>
</reference>
<proteinExistence type="predicted"/>
<evidence type="ECO:0000313" key="1">
    <source>
        <dbReference type="EMBL" id="BDU76257.1"/>
    </source>
</evidence>
<protein>
    <submittedName>
        <fullName evidence="1">Uncharacterized protein</fullName>
    </submittedName>
</protein>
<dbReference type="RefSeq" id="WP_316411289.1">
    <property type="nucleotide sequence ID" value="NZ_AP027081.1"/>
</dbReference>
<dbReference type="Proteomes" id="UP001228113">
    <property type="component" value="Chromosome"/>
</dbReference>
<name>A0AA48GRI6_9BACT</name>
<evidence type="ECO:0000313" key="2">
    <source>
        <dbReference type="Proteomes" id="UP001228113"/>
    </source>
</evidence>
<organism evidence="1 2">
    <name type="scientific">Mesoterricola sediminis</name>
    <dbReference type="NCBI Taxonomy" id="2927980"/>
    <lineage>
        <taxon>Bacteria</taxon>
        <taxon>Pseudomonadati</taxon>
        <taxon>Acidobacteriota</taxon>
        <taxon>Holophagae</taxon>
        <taxon>Holophagales</taxon>
        <taxon>Holophagaceae</taxon>
        <taxon>Mesoterricola</taxon>
    </lineage>
</organism>